<evidence type="ECO:0000313" key="4">
    <source>
        <dbReference type="Proteomes" id="UP000078410"/>
    </source>
</evidence>
<dbReference type="InterPro" id="IPR024289">
    <property type="entry name" value="DUF3828"/>
</dbReference>
<feature type="domain" description="DUF3828" evidence="2">
    <location>
        <begin position="22"/>
        <end position="141"/>
    </location>
</feature>
<dbReference type="Pfam" id="PF12883">
    <property type="entry name" value="DUF3828"/>
    <property type="match status" value="1"/>
</dbReference>
<keyword evidence="3" id="KW-0449">Lipoprotein</keyword>
<gene>
    <name evidence="3" type="ORF">M975_3714</name>
</gene>
<feature type="chain" id="PRO_5008594193" evidence="1">
    <location>
        <begin position="20"/>
        <end position="166"/>
    </location>
</feature>
<sequence>MRALLLIFCMVLASCTAHIESPENRVEQFYLFYLNAFVSDNHQDDLDSAQMRDFVANDTRLRLKEVMSIYEQEIIGADYFTYAQDYAPEWIAGLKVGKSQEYMGGKVLDVRLGIQDGKSYPLKVYLRVEEGKWKIYRVRAGDGYEQDIFDDKAIAAAKTYAATIND</sequence>
<dbReference type="RefSeq" id="WP_064561360.1">
    <property type="nucleotide sequence ID" value="NZ_LXER01000032.1"/>
</dbReference>
<dbReference type="EMBL" id="LXER01000032">
    <property type="protein sequence ID" value="OAT29067.1"/>
    <property type="molecule type" value="Genomic_DNA"/>
</dbReference>
<dbReference type="AlphaFoldDB" id="A0A1B7II15"/>
<proteinExistence type="predicted"/>
<comment type="caution">
    <text evidence="3">The sequence shown here is derived from an EMBL/GenBank/DDBJ whole genome shotgun (WGS) entry which is preliminary data.</text>
</comment>
<dbReference type="PROSITE" id="PS51257">
    <property type="entry name" value="PROKAR_LIPOPROTEIN"/>
    <property type="match status" value="1"/>
</dbReference>
<dbReference type="OrthoDB" id="6623212at2"/>
<dbReference type="Gene3D" id="3.10.450.50">
    <property type="match status" value="1"/>
</dbReference>
<dbReference type="Proteomes" id="UP000078410">
    <property type="component" value="Unassembled WGS sequence"/>
</dbReference>
<evidence type="ECO:0000259" key="2">
    <source>
        <dbReference type="Pfam" id="PF12883"/>
    </source>
</evidence>
<evidence type="ECO:0000256" key="1">
    <source>
        <dbReference type="SAM" id="SignalP"/>
    </source>
</evidence>
<keyword evidence="1" id="KW-0732">Signal</keyword>
<protein>
    <submittedName>
        <fullName evidence="3">Putative lipoprotein</fullName>
    </submittedName>
</protein>
<feature type="signal peptide" evidence="1">
    <location>
        <begin position="1"/>
        <end position="19"/>
    </location>
</feature>
<name>A0A1B7II15_9ENTR</name>
<accession>A0A1B7II15</accession>
<evidence type="ECO:0000313" key="3">
    <source>
        <dbReference type="EMBL" id="OAT29067.1"/>
    </source>
</evidence>
<keyword evidence="4" id="KW-1185">Reference proteome</keyword>
<organism evidence="3 4">
    <name type="scientific">Buttiauxella brennerae ATCC 51605</name>
    <dbReference type="NCBI Taxonomy" id="1354251"/>
    <lineage>
        <taxon>Bacteria</taxon>
        <taxon>Pseudomonadati</taxon>
        <taxon>Pseudomonadota</taxon>
        <taxon>Gammaproteobacteria</taxon>
        <taxon>Enterobacterales</taxon>
        <taxon>Enterobacteriaceae</taxon>
        <taxon>Buttiauxella</taxon>
    </lineage>
</organism>
<reference evidence="3 4" key="1">
    <citation type="submission" date="2016-04" db="EMBL/GenBank/DDBJ databases">
        <title>ATOL: Assembling a taxonomically balanced genome-scale reconstruction of the evolutionary history of the Enterobacteriaceae.</title>
        <authorList>
            <person name="Plunkett G.III."/>
            <person name="Neeno-Eckwall E.C."/>
            <person name="Glasner J.D."/>
            <person name="Perna N.T."/>
        </authorList>
    </citation>
    <scope>NUCLEOTIDE SEQUENCE [LARGE SCALE GENOMIC DNA]</scope>
    <source>
        <strain evidence="3 4">ATCC 51605</strain>
    </source>
</reference>
<dbReference type="PATRIC" id="fig|1354251.4.peg.3821"/>